<sequence length="112" mass="12740">MKNCKNGQEVTDAELEEFLKPMIPKTKDEKCLMACVMKNFGLIDNGHYDSKIAFAVLKDLLKNEPEKIQLVKSVIDHCGDDIPKKMDDECELAAAIMGCHEKYEREVITLFC</sequence>
<dbReference type="Gene3D" id="1.10.238.20">
    <property type="entry name" value="Pheromone/general odorant binding protein domain"/>
    <property type="match status" value="1"/>
</dbReference>
<dbReference type="Pfam" id="PF01395">
    <property type="entry name" value="PBP_GOBP"/>
    <property type="match status" value="1"/>
</dbReference>
<keyword evidence="2" id="KW-1185">Reference proteome</keyword>
<dbReference type="InterPro" id="IPR006170">
    <property type="entry name" value="PBP/GOBP"/>
</dbReference>
<dbReference type="SUPFAM" id="SSF47565">
    <property type="entry name" value="Insect pheromone/odorant-binding proteins"/>
    <property type="match status" value="1"/>
</dbReference>
<dbReference type="InterPro" id="IPR036728">
    <property type="entry name" value="PBP_GOBP_sf"/>
</dbReference>
<proteinExistence type="predicted"/>
<dbReference type="AlphaFoldDB" id="A0AAW1DPV4"/>
<dbReference type="GO" id="GO:0005549">
    <property type="term" value="F:odorant binding"/>
    <property type="evidence" value="ECO:0007669"/>
    <property type="project" value="InterPro"/>
</dbReference>
<name>A0AAW1DPV4_9HEMI</name>
<gene>
    <name evidence="1" type="ORF">O3M35_000851</name>
</gene>
<comment type="caution">
    <text evidence="1">The sequence shown here is derived from an EMBL/GenBank/DDBJ whole genome shotgun (WGS) entry which is preliminary data.</text>
</comment>
<protein>
    <submittedName>
        <fullName evidence="1">Uncharacterized protein</fullName>
    </submittedName>
</protein>
<accession>A0AAW1DPV4</accession>
<reference evidence="1 2" key="1">
    <citation type="submission" date="2022-12" db="EMBL/GenBank/DDBJ databases">
        <title>Chromosome-level genome assembly of true bugs.</title>
        <authorList>
            <person name="Ma L."/>
            <person name="Li H."/>
        </authorList>
    </citation>
    <scope>NUCLEOTIDE SEQUENCE [LARGE SCALE GENOMIC DNA]</scope>
    <source>
        <strain evidence="1">Lab_2022b</strain>
    </source>
</reference>
<dbReference type="Proteomes" id="UP001461498">
    <property type="component" value="Unassembled WGS sequence"/>
</dbReference>
<dbReference type="EMBL" id="JAPXFL010000001">
    <property type="protein sequence ID" value="KAK9512414.1"/>
    <property type="molecule type" value="Genomic_DNA"/>
</dbReference>
<organism evidence="1 2">
    <name type="scientific">Rhynocoris fuscipes</name>
    <dbReference type="NCBI Taxonomy" id="488301"/>
    <lineage>
        <taxon>Eukaryota</taxon>
        <taxon>Metazoa</taxon>
        <taxon>Ecdysozoa</taxon>
        <taxon>Arthropoda</taxon>
        <taxon>Hexapoda</taxon>
        <taxon>Insecta</taxon>
        <taxon>Pterygota</taxon>
        <taxon>Neoptera</taxon>
        <taxon>Paraneoptera</taxon>
        <taxon>Hemiptera</taxon>
        <taxon>Heteroptera</taxon>
        <taxon>Panheteroptera</taxon>
        <taxon>Cimicomorpha</taxon>
        <taxon>Reduviidae</taxon>
        <taxon>Harpactorinae</taxon>
        <taxon>Harpactorini</taxon>
        <taxon>Rhynocoris</taxon>
    </lineage>
</organism>
<dbReference type="CDD" id="cd23992">
    <property type="entry name" value="PBP_GOBP"/>
    <property type="match status" value="1"/>
</dbReference>
<evidence type="ECO:0000313" key="2">
    <source>
        <dbReference type="Proteomes" id="UP001461498"/>
    </source>
</evidence>
<evidence type="ECO:0000313" key="1">
    <source>
        <dbReference type="EMBL" id="KAK9512414.1"/>
    </source>
</evidence>